<keyword evidence="2" id="KW-1185">Reference proteome</keyword>
<reference evidence="1" key="1">
    <citation type="submission" date="2024-09" db="EMBL/GenBank/DDBJ databases">
        <title>Black Yeasts Isolated from many extreme environments.</title>
        <authorList>
            <person name="Coleine C."/>
            <person name="Stajich J.E."/>
            <person name="Selbmann L."/>
        </authorList>
    </citation>
    <scope>NUCLEOTIDE SEQUENCE</scope>
    <source>
        <strain evidence="1">CCFEE 5737</strain>
    </source>
</reference>
<evidence type="ECO:0000313" key="1">
    <source>
        <dbReference type="EMBL" id="KAK3081349.1"/>
    </source>
</evidence>
<protein>
    <submittedName>
        <fullName evidence="1">Uncharacterized protein</fullName>
    </submittedName>
</protein>
<dbReference type="Proteomes" id="UP001186974">
    <property type="component" value="Unassembled WGS sequence"/>
</dbReference>
<comment type="caution">
    <text evidence="1">The sequence shown here is derived from an EMBL/GenBank/DDBJ whole genome shotgun (WGS) entry which is preliminary data.</text>
</comment>
<sequence length="256" mass="28841">MASASSECAQTVKGEDLSPPSSGNGHHSKQSVFIVVFEGDALDTALLSVIEPSASKVGSVYIFTHTHDAFQGMIKIGHTSRPIDQRLNEWVECGHGMPRLLDSRGDVRHPARVERLTHFQLVKHWYAMRWCAYHHQAHTEWFNIDISTASQITQRWSSWIQRANPYDRRGCLKGFWRGVVEFLAACKICITAELMLQIQEVEEGLIDVRDFLDDDMLRKEQAKQGLIGGLDGAEAMTTGDRGHLTFAHEIKSENPQ</sequence>
<name>A0ACC3DXC3_9PEZI</name>
<proteinExistence type="predicted"/>
<dbReference type="EMBL" id="JAWDJW010000194">
    <property type="protein sequence ID" value="KAK3081349.1"/>
    <property type="molecule type" value="Genomic_DNA"/>
</dbReference>
<accession>A0ACC3DXC3</accession>
<organism evidence="1 2">
    <name type="scientific">Coniosporium uncinatum</name>
    <dbReference type="NCBI Taxonomy" id="93489"/>
    <lineage>
        <taxon>Eukaryota</taxon>
        <taxon>Fungi</taxon>
        <taxon>Dikarya</taxon>
        <taxon>Ascomycota</taxon>
        <taxon>Pezizomycotina</taxon>
        <taxon>Dothideomycetes</taxon>
        <taxon>Dothideomycetes incertae sedis</taxon>
        <taxon>Coniosporium</taxon>
    </lineage>
</organism>
<evidence type="ECO:0000313" key="2">
    <source>
        <dbReference type="Proteomes" id="UP001186974"/>
    </source>
</evidence>
<gene>
    <name evidence="1" type="ORF">LTS18_007640</name>
</gene>